<evidence type="ECO:0000313" key="2">
    <source>
        <dbReference type="Proteomes" id="UP001159937"/>
    </source>
</evidence>
<name>A0AAJ1KS47_9ENTR</name>
<organism evidence="1 2">
    <name type="scientific">Klebsiella michiganensis</name>
    <dbReference type="NCBI Taxonomy" id="1134687"/>
    <lineage>
        <taxon>Bacteria</taxon>
        <taxon>Pseudomonadati</taxon>
        <taxon>Pseudomonadota</taxon>
        <taxon>Gammaproteobacteria</taxon>
        <taxon>Enterobacterales</taxon>
        <taxon>Enterobacteriaceae</taxon>
        <taxon>Klebsiella/Raoultella group</taxon>
        <taxon>Klebsiella</taxon>
    </lineage>
</organism>
<proteinExistence type="predicted"/>
<comment type="caution">
    <text evidence="1">The sequence shown here is derived from an EMBL/GenBank/DDBJ whole genome shotgun (WGS) entry which is preliminary data.</text>
</comment>
<gene>
    <name evidence="1" type="ORF">N5C89_09780</name>
</gene>
<protein>
    <submittedName>
        <fullName evidence="1">Uncharacterized protein</fullName>
    </submittedName>
</protein>
<evidence type="ECO:0000313" key="1">
    <source>
        <dbReference type="EMBL" id="MDH0963123.1"/>
    </source>
</evidence>
<dbReference type="AlphaFoldDB" id="A0AAJ1KS47"/>
<dbReference type="RefSeq" id="WP_154957140.1">
    <property type="nucleotide sequence ID" value="NZ_JAOCBF010000010.1"/>
</dbReference>
<dbReference type="EMBL" id="JAOCBF010000010">
    <property type="protein sequence ID" value="MDH0963123.1"/>
    <property type="molecule type" value="Genomic_DNA"/>
</dbReference>
<sequence length="554" mass="60209">MSENNYGALMMKSTLSASVDIDSVVLPGIYPVSPGNPSSPDPEGGLLTVHSDSIKHRTFSSKSEALGISTYNVSRAKWNDWYFSVMPADLLSDEEGKGGDMTSFTRRKINSQVSNINQALSTHAVSIWEYADKIEDSDKEDPSNPLTWDWAPAFNAAHADNTRVNLMDKEVYTLKTPVIFEFTADGYSDYSRLPQCLNGLAVIDYSALGNGGAGFDFSRTVYDKTQPAYESAFTIKGLSGHVILQAFDGIAFKGNENTSAIKLIGTDGVKIYGCIFARNRYGVVFNNGESEGTYTELGTLEYCRWRGSCLASIAYEKGNGDTSFHGSGLGEGCYVTVPSGRSPVIIGEGCQPYNAPMNANFWTSGVSAPIITNLSSLPSHFYGHLKSEGSFNTTLSSGGLVYFYGTISHWSGIDKGTLRQALRGGPTGPTGGNLPFSGILTPVITHYEIASMGTQVVFMDYNEDATVSISGDTYFSVFKVQTARRLNNNPTNTPLLLTNGNVNPLTKFNITRTAQGLRMTTIEDNTEIVVWRQRGLPDKASGFNYTTADHWINL</sequence>
<accession>A0AAJ1KS47</accession>
<reference evidence="1" key="1">
    <citation type="submission" date="2022-09" db="EMBL/GenBank/DDBJ databases">
        <title>Intensive care unit water sources are persistently colonized with multi-drug resistant bacteria and are the site of extensive horizontal gene transfer of antibiotic resistance genes.</title>
        <authorList>
            <person name="Diorio-Toth L."/>
        </authorList>
    </citation>
    <scope>NUCLEOTIDE SEQUENCE</scope>
    <source>
        <strain evidence="1">GD03918</strain>
    </source>
</reference>
<dbReference type="Proteomes" id="UP001159937">
    <property type="component" value="Unassembled WGS sequence"/>
</dbReference>